<dbReference type="EMBL" id="JAAVUP010000025">
    <property type="protein sequence ID" value="NKE20250.1"/>
    <property type="molecule type" value="Genomic_DNA"/>
</dbReference>
<accession>A0A9X9WP65</accession>
<dbReference type="SUPFAM" id="SSF110296">
    <property type="entry name" value="Oligoxyloglucan reducing end-specific cellobiohydrolase"/>
    <property type="match status" value="2"/>
</dbReference>
<dbReference type="PANTHER" id="PTHR43739:SF5">
    <property type="entry name" value="EXO-ALPHA-SIALIDASE"/>
    <property type="match status" value="1"/>
</dbReference>
<gene>
    <name evidence="2" type="ORF">GWK15_25065</name>
    <name evidence="1" type="ORF">GXW75_22920</name>
</gene>
<dbReference type="Proteomes" id="UP001138708">
    <property type="component" value="Unassembled WGS sequence"/>
</dbReference>
<comment type="caution">
    <text evidence="1">The sequence shown here is derived from an EMBL/GenBank/DDBJ whole genome shotgun (WGS) entry which is preliminary data.</text>
</comment>
<evidence type="ECO:0000313" key="3">
    <source>
        <dbReference type="Proteomes" id="UP000746741"/>
    </source>
</evidence>
<dbReference type="CDD" id="cd15482">
    <property type="entry name" value="Sialidase_non-viral"/>
    <property type="match status" value="1"/>
</dbReference>
<dbReference type="EMBL" id="JAAEDK010000081">
    <property type="protein sequence ID" value="MBR0662125.1"/>
    <property type="molecule type" value="Genomic_DNA"/>
</dbReference>
<proteinExistence type="predicted"/>
<dbReference type="InterPro" id="IPR052025">
    <property type="entry name" value="Xyloglucanase_GH74"/>
</dbReference>
<sequence>MPGPRDAETYAWRRVAIGGGGFITGLAMDPTGATRVARADVYGAYIWRTDLDRWVQLVTSATMPEEDRVQDGMNEGVFEVAVAPSDPDRIYLAAKGRIYRSDDRGARFATLQRGEPFPLAFDANSEHRLSGPFLAVNPRDPSLLLFGTPADGLWRSADGGARWSQIASVPLSGVRDAGICVWFSPQAAGGHVWAMSPGYGVHVSDDAGETFRPLVPPQAIQPATLVRGDFAPDGTFFAVDAESRSAWRWREGTWSRLTGLPERRFVAVAVHPRGGQILVFDEGGRTYRSTDGGAAWVRLQHRSRVGPGDPPWLHVSNQSYFAMGMVLFDPVAADRLWVGAGTGVYAADLPPRGPLALTPPVLEWVSQTRGIEELVANDVVHPPGGAPLFAAWDFGIHRKESLDEFSRGFGPRERVLIAAQQLAWSPADPRVIVTNASDTRTDCCAEDGDAVMAGYSLDGGRRWTKFATLPQPPGTDASDPWRMSFGTISLASDDTRNIVWAPSHHRSPFYTRDRGASWHRVVLSGEVLPFTGSHSAHHFHRKTLAADPVLSGTFYLVHSGDGANPGLAGLWVTRDGGAEWERVFAGEIAPESQYSAKLRPVPGRSADLFFTSGVAGTGDTRLRRSTDGGKTWIALDGIRRVDDVGFGRPGPGSDEPTCFISGQVEGRYGIWRSTDGGAGWTMIGRFPVGTLDQVVVVAGDPDRFGRVYLGYKGSGWIHGAPAPCSAAPYAFPDAEECHGLRHA</sequence>
<reference evidence="2 3" key="2">
    <citation type="submission" date="2020-02" db="EMBL/GenBank/DDBJ databases">
        <authorList>
            <person name="Sun Q."/>
            <person name="Inoue M."/>
        </authorList>
    </citation>
    <scope>NUCLEOTIDE SEQUENCE [LARGE SCALE GENOMIC DNA]</scope>
    <source>
        <strain evidence="2 3">KCTC 22478</strain>
    </source>
</reference>
<evidence type="ECO:0008006" key="5">
    <source>
        <dbReference type="Google" id="ProtNLM"/>
    </source>
</evidence>
<dbReference type="InterPro" id="IPR015943">
    <property type="entry name" value="WD40/YVTN_repeat-like_dom_sf"/>
</dbReference>
<keyword evidence="3" id="KW-1185">Reference proteome</keyword>
<evidence type="ECO:0000313" key="4">
    <source>
        <dbReference type="Proteomes" id="UP001138708"/>
    </source>
</evidence>
<protein>
    <recommendedName>
        <fullName evidence="5">Exo-alpha-sialidase</fullName>
    </recommendedName>
</protein>
<evidence type="ECO:0000313" key="2">
    <source>
        <dbReference type="EMBL" id="NKE20250.1"/>
    </source>
</evidence>
<dbReference type="AlphaFoldDB" id="A0A9X9WP65"/>
<evidence type="ECO:0000313" key="1">
    <source>
        <dbReference type="EMBL" id="MBR0662125.1"/>
    </source>
</evidence>
<dbReference type="Proteomes" id="UP000746741">
    <property type="component" value="Unassembled WGS sequence"/>
</dbReference>
<organism evidence="1 4">
    <name type="scientific">Neoroseomonas oryzicola</name>
    <dbReference type="NCBI Taxonomy" id="535904"/>
    <lineage>
        <taxon>Bacteria</taxon>
        <taxon>Pseudomonadati</taxon>
        <taxon>Pseudomonadota</taxon>
        <taxon>Alphaproteobacteria</taxon>
        <taxon>Acetobacterales</taxon>
        <taxon>Acetobacteraceae</taxon>
        <taxon>Neoroseomonas</taxon>
    </lineage>
</organism>
<reference evidence="1" key="3">
    <citation type="journal article" date="2021" name="Syst. Appl. Microbiol.">
        <title>Roseomonas hellenica sp. nov., isolated from roots of wild-growing Alkanna tinctoria.</title>
        <authorList>
            <person name="Rat A."/>
            <person name="Naranjo H.D."/>
            <person name="Lebbe L."/>
            <person name="Cnockaert M."/>
            <person name="Krigas N."/>
            <person name="Grigoriadou K."/>
            <person name="Maloupa E."/>
            <person name="Willems A."/>
        </authorList>
    </citation>
    <scope>NUCLEOTIDE SEQUENCE</scope>
    <source>
        <strain evidence="1">LMG 31161</strain>
    </source>
</reference>
<dbReference type="Gene3D" id="2.130.10.10">
    <property type="entry name" value="YVTN repeat-like/Quinoprotein amine dehydrogenase"/>
    <property type="match status" value="2"/>
</dbReference>
<name>A0A9X9WP65_9PROT</name>
<reference evidence="1" key="1">
    <citation type="submission" date="2020-01" db="EMBL/GenBank/DDBJ databases">
        <authorList>
            <person name="Rat A."/>
        </authorList>
    </citation>
    <scope>NUCLEOTIDE SEQUENCE</scope>
    <source>
        <strain evidence="1">LMG 31161</strain>
    </source>
</reference>
<dbReference type="GO" id="GO:0010411">
    <property type="term" value="P:xyloglucan metabolic process"/>
    <property type="evidence" value="ECO:0007669"/>
    <property type="project" value="TreeGrafter"/>
</dbReference>
<dbReference type="PANTHER" id="PTHR43739">
    <property type="entry name" value="XYLOGLUCANASE (EUROFUNG)"/>
    <property type="match status" value="1"/>
</dbReference>